<organism evidence="3 4">
    <name type="scientific">Colletotrichum zoysiae</name>
    <dbReference type="NCBI Taxonomy" id="1216348"/>
    <lineage>
        <taxon>Eukaryota</taxon>
        <taxon>Fungi</taxon>
        <taxon>Dikarya</taxon>
        <taxon>Ascomycota</taxon>
        <taxon>Pezizomycotina</taxon>
        <taxon>Sordariomycetes</taxon>
        <taxon>Hypocreomycetidae</taxon>
        <taxon>Glomerellales</taxon>
        <taxon>Glomerellaceae</taxon>
        <taxon>Colletotrichum</taxon>
        <taxon>Colletotrichum graminicola species complex</taxon>
    </lineage>
</organism>
<dbReference type="SMART" id="SM00066">
    <property type="entry name" value="GAL4"/>
    <property type="match status" value="1"/>
</dbReference>
<dbReference type="PROSITE" id="PS50048">
    <property type="entry name" value="ZN2_CY6_FUNGAL_2"/>
    <property type="match status" value="1"/>
</dbReference>
<sequence length="487" mass="52938">MLFSQRSACDRCRALKSRCSREDGAKKCERCQRLQIDCFYSPLRRMGRPAKKRLSQDITAQPTPPAAQFRRSSTMSNITVQTTQSDGFPPSISEGGDFQYGLGIMPSPSVGGGGHDWADNFEDPLLGLLQEHDTKMMPTEWMNTGALGFLEHHHDNSLSAAPHELPLTPTTVGSMPNNTDDSWQSGCDQAPAICRTESYTGDTLSPSPEVNMGSSEPAIKRLLDLQSLLVGRRMASPQEKEDLSTLVNMTVHAAETLIDVVEGLPLLRTSAEPAQPASPVSCWGQAVDAGTFAASAPAHTAPEMHDPHQRQGQCQQYPDLALTISLITTNHLLLLDSCDDLLITLRTRLQCTRQSRAPSLNDASGGSFNKFGLIGSYDLDINSLVFLLSRMMKTLQKSMQDRFSHGPAASASDANLKGQGCSLANASLNFDFQDGVNHSLDVASELSPAGSNSPMASMGDYASWEVSKRHQSVTESLRVIRWLADEL</sequence>
<dbReference type="InterPro" id="IPR036864">
    <property type="entry name" value="Zn2-C6_fun-type_DNA-bd_sf"/>
</dbReference>
<reference evidence="3" key="1">
    <citation type="submission" date="2021-06" db="EMBL/GenBank/DDBJ databases">
        <title>Comparative genomics, transcriptomics and evolutionary studies reveal genomic signatures of adaptation to plant cell wall in hemibiotrophic fungi.</title>
        <authorList>
            <consortium name="DOE Joint Genome Institute"/>
            <person name="Baroncelli R."/>
            <person name="Diaz J.F."/>
            <person name="Benocci T."/>
            <person name="Peng M."/>
            <person name="Battaglia E."/>
            <person name="Haridas S."/>
            <person name="Andreopoulos W."/>
            <person name="Labutti K."/>
            <person name="Pangilinan J."/>
            <person name="Floch G.L."/>
            <person name="Makela M.R."/>
            <person name="Henrissat B."/>
            <person name="Grigoriev I.V."/>
            <person name="Crouch J.A."/>
            <person name="De Vries R.P."/>
            <person name="Sukno S.A."/>
            <person name="Thon M.R."/>
        </authorList>
    </citation>
    <scope>NUCLEOTIDE SEQUENCE</scope>
    <source>
        <strain evidence="3">MAFF235873</strain>
    </source>
</reference>
<dbReference type="PROSITE" id="PS00463">
    <property type="entry name" value="ZN2_CY6_FUNGAL_1"/>
    <property type="match status" value="1"/>
</dbReference>
<evidence type="ECO:0000313" key="4">
    <source>
        <dbReference type="Proteomes" id="UP001232148"/>
    </source>
</evidence>
<proteinExistence type="predicted"/>
<dbReference type="GO" id="GO:0000981">
    <property type="term" value="F:DNA-binding transcription factor activity, RNA polymerase II-specific"/>
    <property type="evidence" value="ECO:0007669"/>
    <property type="project" value="InterPro"/>
</dbReference>
<protein>
    <recommendedName>
        <fullName evidence="2">Zn(2)-C6 fungal-type domain-containing protein</fullName>
    </recommendedName>
</protein>
<feature type="domain" description="Zn(2)-C6 fungal-type" evidence="2">
    <location>
        <begin position="8"/>
        <end position="40"/>
    </location>
</feature>
<dbReference type="Proteomes" id="UP001232148">
    <property type="component" value="Unassembled WGS sequence"/>
</dbReference>
<dbReference type="GO" id="GO:0008270">
    <property type="term" value="F:zinc ion binding"/>
    <property type="evidence" value="ECO:0007669"/>
    <property type="project" value="InterPro"/>
</dbReference>
<dbReference type="Pfam" id="PF00172">
    <property type="entry name" value="Zn_clus"/>
    <property type="match status" value="1"/>
</dbReference>
<dbReference type="Gene3D" id="4.10.240.10">
    <property type="entry name" value="Zn(2)-C6 fungal-type DNA-binding domain"/>
    <property type="match status" value="1"/>
</dbReference>
<dbReference type="SUPFAM" id="SSF57701">
    <property type="entry name" value="Zn2/Cys6 DNA-binding domain"/>
    <property type="match status" value="1"/>
</dbReference>
<dbReference type="InterPro" id="IPR001138">
    <property type="entry name" value="Zn2Cys6_DnaBD"/>
</dbReference>
<dbReference type="EMBL" id="MU842808">
    <property type="protein sequence ID" value="KAK2035623.1"/>
    <property type="molecule type" value="Genomic_DNA"/>
</dbReference>
<name>A0AAD9MAN2_9PEZI</name>
<accession>A0AAD9MAN2</accession>
<keyword evidence="4" id="KW-1185">Reference proteome</keyword>
<evidence type="ECO:0000259" key="2">
    <source>
        <dbReference type="PROSITE" id="PS50048"/>
    </source>
</evidence>
<keyword evidence="1" id="KW-0539">Nucleus</keyword>
<dbReference type="CDD" id="cd00067">
    <property type="entry name" value="GAL4"/>
    <property type="match status" value="1"/>
</dbReference>
<comment type="caution">
    <text evidence="3">The sequence shown here is derived from an EMBL/GenBank/DDBJ whole genome shotgun (WGS) entry which is preliminary data.</text>
</comment>
<gene>
    <name evidence="3" type="ORF">LX32DRAFT_700538</name>
</gene>
<evidence type="ECO:0000313" key="3">
    <source>
        <dbReference type="EMBL" id="KAK2035623.1"/>
    </source>
</evidence>
<dbReference type="AlphaFoldDB" id="A0AAD9MAN2"/>
<evidence type="ECO:0000256" key="1">
    <source>
        <dbReference type="ARBA" id="ARBA00023242"/>
    </source>
</evidence>